<evidence type="ECO:0000256" key="1">
    <source>
        <dbReference type="ARBA" id="ARBA00006821"/>
    </source>
</evidence>
<dbReference type="PANTHER" id="PTHR36306">
    <property type="entry name" value="ALPHA-AMYLASE-RELATED-RELATED"/>
    <property type="match status" value="1"/>
</dbReference>
<feature type="domain" description="Glycoside hydrolase family 57 N-terminal" evidence="4">
    <location>
        <begin position="114"/>
        <end position="415"/>
    </location>
</feature>
<dbReference type="Pfam" id="PF03065">
    <property type="entry name" value="Glyco_hydro_57"/>
    <property type="match status" value="1"/>
</dbReference>
<dbReference type="GO" id="GO:0005975">
    <property type="term" value="P:carbohydrate metabolic process"/>
    <property type="evidence" value="ECO:0007669"/>
    <property type="project" value="InterPro"/>
</dbReference>
<dbReference type="Gene3D" id="3.20.110.10">
    <property type="entry name" value="Glycoside hydrolase 38, N terminal domain"/>
    <property type="match status" value="1"/>
</dbReference>
<organism evidence="5">
    <name type="scientific">Ignisphaera aggregans</name>
    <dbReference type="NCBI Taxonomy" id="334771"/>
    <lineage>
        <taxon>Archaea</taxon>
        <taxon>Thermoproteota</taxon>
        <taxon>Thermoprotei</taxon>
        <taxon>Desulfurococcales</taxon>
        <taxon>Desulfurococcaceae</taxon>
        <taxon>Ignisphaera</taxon>
    </lineage>
</organism>
<evidence type="ECO:0000256" key="3">
    <source>
        <dbReference type="RuleBase" id="RU361196"/>
    </source>
</evidence>
<dbReference type="AlphaFoldDB" id="A0A7C4FEM8"/>
<reference evidence="5" key="1">
    <citation type="journal article" date="2020" name="mSystems">
        <title>Genome- and Community-Level Interaction Insights into Carbon Utilization and Element Cycling Functions of Hydrothermarchaeota in Hydrothermal Sediment.</title>
        <authorList>
            <person name="Zhou Z."/>
            <person name="Liu Y."/>
            <person name="Xu W."/>
            <person name="Pan J."/>
            <person name="Luo Z.H."/>
            <person name="Li M."/>
        </authorList>
    </citation>
    <scope>NUCLEOTIDE SEQUENCE [LARGE SCALE GENOMIC DNA]</scope>
    <source>
        <strain evidence="5">SpSt-732</strain>
    </source>
</reference>
<evidence type="ECO:0000313" key="5">
    <source>
        <dbReference type="EMBL" id="HGI87785.1"/>
    </source>
</evidence>
<dbReference type="EMBL" id="DTFF01000044">
    <property type="protein sequence ID" value="HGI87785.1"/>
    <property type="molecule type" value="Genomic_DNA"/>
</dbReference>
<dbReference type="CDD" id="cd10796">
    <property type="entry name" value="GH57N_APU"/>
    <property type="match status" value="1"/>
</dbReference>
<gene>
    <name evidence="5" type="ORF">ENV14_05280</name>
</gene>
<dbReference type="InterPro" id="IPR011330">
    <property type="entry name" value="Glyco_hydro/deAcase_b/a-brl"/>
</dbReference>
<dbReference type="InterPro" id="IPR027291">
    <property type="entry name" value="Glyco_hydro_38_N_sf"/>
</dbReference>
<proteinExistence type="inferred from homology"/>
<sequence length="521" mass="59846">MDIAIVPDSAMYLQRDSAKVDVVVHKDAPCTETLVSLTGVVVTEAGEKVVFRESRSVKSGEAEVSAQFLFEVPLANTAQYTLELVAKAQGCGESDQEKVSLPVLSSAKNLVNLVIVWHNHQPPNYTPSGRFFADHPFKWVWYNLFEPYASGGPYYVHALIYKRFPKVKTTVHLSPSLLAQWAMCIEKGYALESGEVVTATDRRIELVKQTLEEYKSLATQGIIEVMSSVYAHTILGYLLHKFDMVEVIRDELELGLQITRDVMGVEPHGVWTPEMAWHNKLIEIYSDLGVEYTVLCSKSHFARALGNKNSAYELYEAVYNGKALRILFRDQVLSDMIGFRNNFVTSVEALKAALDTVLQIVSRRGLVTIALDGENWMIFSRYPRNTYPFFEQFYKYVSVLQEKGFIKSTTGHEASKLCRDGCKKILYIPINSWVNGFHKWDGELDEQRYMWTEVERVYHRLKLYKQVLGNSDKNIREAYWAFYHAIDSDYWWTEFWNPRVIKMWLGEVSKALDRAFTYLLS</sequence>
<evidence type="ECO:0000259" key="4">
    <source>
        <dbReference type="Pfam" id="PF03065"/>
    </source>
</evidence>
<dbReference type="SUPFAM" id="SSF88713">
    <property type="entry name" value="Glycoside hydrolase/deacetylase"/>
    <property type="match status" value="1"/>
</dbReference>
<keyword evidence="2 3" id="KW-0119">Carbohydrate metabolism</keyword>
<evidence type="ECO:0000256" key="2">
    <source>
        <dbReference type="ARBA" id="ARBA00023277"/>
    </source>
</evidence>
<dbReference type="InterPro" id="IPR004300">
    <property type="entry name" value="Glyco_hydro_57_N"/>
</dbReference>
<comment type="caution">
    <text evidence="5">The sequence shown here is derived from an EMBL/GenBank/DDBJ whole genome shotgun (WGS) entry which is preliminary data.</text>
</comment>
<name>A0A7C4FEM8_9CREN</name>
<dbReference type="PANTHER" id="PTHR36306:SF1">
    <property type="entry name" value="ALPHA-AMYLASE-RELATED"/>
    <property type="match status" value="1"/>
</dbReference>
<protein>
    <recommendedName>
        <fullName evidence="4">Glycoside hydrolase family 57 N-terminal domain-containing protein</fullName>
    </recommendedName>
</protein>
<comment type="similarity">
    <text evidence="1 3">Belongs to the glycosyl hydrolase 57 family.</text>
</comment>
<dbReference type="GO" id="GO:0003824">
    <property type="term" value="F:catalytic activity"/>
    <property type="evidence" value="ECO:0007669"/>
    <property type="project" value="InterPro"/>
</dbReference>
<dbReference type="InterPro" id="IPR052046">
    <property type="entry name" value="GH57_Enzymes"/>
</dbReference>
<accession>A0A7C4FEM8</accession>